<dbReference type="Proteomes" id="UP000515369">
    <property type="component" value="Chromosome"/>
</dbReference>
<name>A0A7G5H1N6_9BACT</name>
<evidence type="ECO:0000313" key="2">
    <source>
        <dbReference type="EMBL" id="QMW05028.1"/>
    </source>
</evidence>
<accession>A0A7G5H1N6</accession>
<proteinExistence type="predicted"/>
<evidence type="ECO:0000256" key="1">
    <source>
        <dbReference type="SAM" id="MobiDB-lite"/>
    </source>
</evidence>
<dbReference type="AlphaFoldDB" id="A0A7G5H1N6"/>
<dbReference type="RefSeq" id="WP_182462376.1">
    <property type="nucleotide sequence ID" value="NZ_CP059732.1"/>
</dbReference>
<organism evidence="2 3">
    <name type="scientific">Spirosoma foliorum</name>
    <dbReference type="NCBI Taxonomy" id="2710596"/>
    <lineage>
        <taxon>Bacteria</taxon>
        <taxon>Pseudomonadati</taxon>
        <taxon>Bacteroidota</taxon>
        <taxon>Cytophagia</taxon>
        <taxon>Cytophagales</taxon>
        <taxon>Cytophagaceae</taxon>
        <taxon>Spirosoma</taxon>
    </lineage>
</organism>
<keyword evidence="3" id="KW-1185">Reference proteome</keyword>
<evidence type="ECO:0008006" key="4">
    <source>
        <dbReference type="Google" id="ProtNLM"/>
    </source>
</evidence>
<protein>
    <recommendedName>
        <fullName evidence="4">Transposase</fullName>
    </recommendedName>
</protein>
<dbReference type="KEGG" id="sfol:H3H32_09110"/>
<sequence length="101" mass="11065">MSNGQTFNRHDGPFPNESIPLNSTGPPARADGLRPVANGEPILALARKMGISDSIIHAWRAAEKKSIGEEKQTSALEVEIESLKRQLRQSEMDRTAEAARD</sequence>
<evidence type="ECO:0000313" key="3">
    <source>
        <dbReference type="Proteomes" id="UP000515369"/>
    </source>
</evidence>
<dbReference type="EMBL" id="CP059732">
    <property type="protein sequence ID" value="QMW05028.1"/>
    <property type="molecule type" value="Genomic_DNA"/>
</dbReference>
<feature type="region of interest" description="Disordered" evidence="1">
    <location>
        <begin position="1"/>
        <end position="35"/>
    </location>
</feature>
<reference evidence="2 3" key="1">
    <citation type="submission" date="2020-07" db="EMBL/GenBank/DDBJ databases">
        <title>Spirosoma foliorum sp. nov., isolated from the leaves on the Nejang mountain Korea, Republic of.</title>
        <authorList>
            <person name="Ho H."/>
            <person name="Lee Y.-J."/>
            <person name="Nurcahyanto D.-A."/>
            <person name="Kim S.-G."/>
        </authorList>
    </citation>
    <scope>NUCLEOTIDE SEQUENCE [LARGE SCALE GENOMIC DNA]</scope>
    <source>
        <strain evidence="2 3">PL0136</strain>
    </source>
</reference>
<gene>
    <name evidence="2" type="ORF">H3H32_09110</name>
</gene>